<accession>A0A1M5TVE1</accession>
<dbReference type="InterPro" id="IPR007211">
    <property type="entry name" value="DUF378"/>
</dbReference>
<reference evidence="2 3" key="1">
    <citation type="submission" date="2016-11" db="EMBL/GenBank/DDBJ databases">
        <authorList>
            <person name="Jaros S."/>
            <person name="Januszkiewicz K."/>
            <person name="Wedrychowicz H."/>
        </authorList>
    </citation>
    <scope>NUCLEOTIDE SEQUENCE [LARGE SCALE GENOMIC DNA]</scope>
    <source>
        <strain evidence="2 3">DSM 6191</strain>
    </source>
</reference>
<proteinExistence type="predicted"/>
<feature type="transmembrane region" description="Helical" evidence="1">
    <location>
        <begin position="45"/>
        <end position="63"/>
    </location>
</feature>
<evidence type="ECO:0000256" key="1">
    <source>
        <dbReference type="SAM" id="Phobius"/>
    </source>
</evidence>
<organism evidence="2 3">
    <name type="scientific">Clostridium intestinale DSM 6191</name>
    <dbReference type="NCBI Taxonomy" id="1121320"/>
    <lineage>
        <taxon>Bacteria</taxon>
        <taxon>Bacillati</taxon>
        <taxon>Bacillota</taxon>
        <taxon>Clostridia</taxon>
        <taxon>Eubacteriales</taxon>
        <taxon>Clostridiaceae</taxon>
        <taxon>Clostridium</taxon>
    </lineage>
</organism>
<dbReference type="RefSeq" id="WP_021802083.1">
    <property type="nucleotide sequence ID" value="NZ_FQXU01000003.1"/>
</dbReference>
<evidence type="ECO:0000313" key="3">
    <source>
        <dbReference type="Proteomes" id="UP000184241"/>
    </source>
</evidence>
<feature type="transmembrane region" description="Helical" evidence="1">
    <location>
        <begin position="12"/>
        <end position="33"/>
    </location>
</feature>
<evidence type="ECO:0000313" key="2">
    <source>
        <dbReference type="EMBL" id="SHH54556.1"/>
    </source>
</evidence>
<dbReference type="PANTHER" id="PTHR37304">
    <property type="entry name" value="MEMBRANE PROTEIN-RELATED"/>
    <property type="match status" value="1"/>
</dbReference>
<keyword evidence="1" id="KW-0812">Transmembrane</keyword>
<sequence>MYKVNLLDKLSFLFVIIGSINWGLYGLCNFNLVHYLFGFAPLLERIIYIIVFVSGLNLVALVFRSKMILKREQ</sequence>
<dbReference type="EMBL" id="FQXU01000003">
    <property type="protein sequence ID" value="SHH54556.1"/>
    <property type="molecule type" value="Genomic_DNA"/>
</dbReference>
<keyword evidence="1" id="KW-1133">Transmembrane helix</keyword>
<dbReference type="Proteomes" id="UP000184241">
    <property type="component" value="Unassembled WGS sequence"/>
</dbReference>
<dbReference type="AlphaFoldDB" id="A0A1M5TVE1"/>
<dbReference type="Pfam" id="PF04070">
    <property type="entry name" value="DUF378"/>
    <property type="match status" value="1"/>
</dbReference>
<keyword evidence="1" id="KW-0472">Membrane</keyword>
<evidence type="ECO:0008006" key="4">
    <source>
        <dbReference type="Google" id="ProtNLM"/>
    </source>
</evidence>
<protein>
    <recommendedName>
        <fullName evidence="4">DUF378 domain-containing protein</fullName>
    </recommendedName>
</protein>
<gene>
    <name evidence="2" type="ORF">SAMN02745941_00322</name>
</gene>
<dbReference type="PANTHER" id="PTHR37304:SF1">
    <property type="entry name" value="MEMBRANE PROTEIN"/>
    <property type="match status" value="1"/>
</dbReference>
<name>A0A1M5TVE1_9CLOT</name>